<protein>
    <recommendedName>
        <fullName evidence="1">Xylose isomerase-like TIM barrel domain-containing protein</fullName>
    </recommendedName>
</protein>
<accession>A0A6C0BAN6</accession>
<dbReference type="Gene3D" id="3.40.50.720">
    <property type="entry name" value="NAD(P)-binding Rossmann-like Domain"/>
    <property type="match status" value="1"/>
</dbReference>
<sequence length="520" mass="60598">MTSAIVGYTGFVGSNLLQFYPFDFFYNSSNFHEAKNKEFDTLYFCGVPAVKWYANKNPEEDSTIIQNIQSILGTIKVKKIILISTIDVYECTNSTHNENYSCDFAMNHTYGRNRYLFEQFVQTHFENYHIIRLPALFGKGLKKNIIYDLIRNNQIENIEKNTKFQWYDLNWLKQDIDVVIAHNIRVCNLFTEPLETLDILTLFDYPLDSYKSQSTMTYNLTTKYSELFNSSINGYVRDKNTVLESIQQYLQFNKIDKSNLVVSNICVKHVSQFQFSCILKLFGIKNVQIAPTTLIGSWDNLDTLNFDIYSKNNINVYSFQSITYGLLYNIFDVTTQHLLLTHLKKVIDCGIQNNIKVFVFGCPKNRHILNDATNDNIFVDFFRVIGDYIGDNDLTICIENNSKQYGCNYLNTISEVGDIVTKINHRNVKMMVDIGNVMMEHDNINDMYNYKDIIYNIDIANPNMKPFIQSENQHNKFTQILKNIKYDKKMNLEMIINGTNSLEELNILSKSLNHFVDFII</sequence>
<dbReference type="AlphaFoldDB" id="A0A6C0BAN6"/>
<dbReference type="InterPro" id="IPR036237">
    <property type="entry name" value="Xyl_isomerase-like_sf"/>
</dbReference>
<dbReference type="InterPro" id="IPR036291">
    <property type="entry name" value="NAD(P)-bd_dom_sf"/>
</dbReference>
<proteinExistence type="predicted"/>
<dbReference type="SUPFAM" id="SSF51735">
    <property type="entry name" value="NAD(P)-binding Rossmann-fold domains"/>
    <property type="match status" value="1"/>
</dbReference>
<evidence type="ECO:0000313" key="2">
    <source>
        <dbReference type="EMBL" id="QHS88523.1"/>
    </source>
</evidence>
<dbReference type="EMBL" id="MN739098">
    <property type="protein sequence ID" value="QHS88523.1"/>
    <property type="molecule type" value="Genomic_DNA"/>
</dbReference>
<name>A0A6C0BAN6_9ZZZZ</name>
<organism evidence="2">
    <name type="scientific">viral metagenome</name>
    <dbReference type="NCBI Taxonomy" id="1070528"/>
    <lineage>
        <taxon>unclassified sequences</taxon>
        <taxon>metagenomes</taxon>
        <taxon>organismal metagenomes</taxon>
    </lineage>
</organism>
<evidence type="ECO:0000259" key="1">
    <source>
        <dbReference type="Pfam" id="PF01261"/>
    </source>
</evidence>
<feature type="domain" description="Xylose isomerase-like TIM barrel" evidence="1">
    <location>
        <begin position="341"/>
        <end position="507"/>
    </location>
</feature>
<reference evidence="2" key="1">
    <citation type="journal article" date="2020" name="Nature">
        <title>Giant virus diversity and host interactions through global metagenomics.</title>
        <authorList>
            <person name="Schulz F."/>
            <person name="Roux S."/>
            <person name="Paez-Espino D."/>
            <person name="Jungbluth S."/>
            <person name="Walsh D.A."/>
            <person name="Denef V.J."/>
            <person name="McMahon K.D."/>
            <person name="Konstantinidis K.T."/>
            <person name="Eloe-Fadrosh E.A."/>
            <person name="Kyrpides N.C."/>
            <person name="Woyke T."/>
        </authorList>
    </citation>
    <scope>NUCLEOTIDE SEQUENCE</scope>
    <source>
        <strain evidence="2">GVMAG-M-3300010158-55</strain>
    </source>
</reference>
<dbReference type="SUPFAM" id="SSF51658">
    <property type="entry name" value="Xylose isomerase-like"/>
    <property type="match status" value="1"/>
</dbReference>
<dbReference type="InterPro" id="IPR013022">
    <property type="entry name" value="Xyl_isomerase-like_TIM-brl"/>
</dbReference>
<dbReference type="Gene3D" id="3.20.20.150">
    <property type="entry name" value="Divalent-metal-dependent TIM barrel enzymes"/>
    <property type="match status" value="1"/>
</dbReference>
<dbReference type="Pfam" id="PF01261">
    <property type="entry name" value="AP_endonuc_2"/>
    <property type="match status" value="1"/>
</dbReference>